<gene>
    <name evidence="2" type="ORF">CTHT_0016460</name>
</gene>
<feature type="region of interest" description="Disordered" evidence="1">
    <location>
        <begin position="105"/>
        <end position="147"/>
    </location>
</feature>
<evidence type="ECO:0000313" key="2">
    <source>
        <dbReference type="EMBL" id="EGS22130.1"/>
    </source>
</evidence>
<dbReference type="Proteomes" id="UP000008066">
    <property type="component" value="Unassembled WGS sequence"/>
</dbReference>
<dbReference type="HOGENOM" id="CLU_1767842_0_0_1"/>
<dbReference type="AlphaFoldDB" id="G0S297"/>
<protein>
    <submittedName>
        <fullName evidence="2">Uncharacterized protein</fullName>
    </submittedName>
</protein>
<reference evidence="2 3" key="1">
    <citation type="journal article" date="2011" name="Cell">
        <title>Insight into structure and assembly of the nuclear pore complex by utilizing the genome of a eukaryotic thermophile.</title>
        <authorList>
            <person name="Amlacher S."/>
            <person name="Sarges P."/>
            <person name="Flemming D."/>
            <person name="van Noort V."/>
            <person name="Kunze R."/>
            <person name="Devos D.P."/>
            <person name="Arumugam M."/>
            <person name="Bork P."/>
            <person name="Hurt E."/>
        </authorList>
    </citation>
    <scope>NUCLEOTIDE SEQUENCE [LARGE SCALE GENOMIC DNA]</scope>
    <source>
        <strain evidence="3">DSM 1495 / CBS 144.50 / IMI 039719</strain>
    </source>
</reference>
<name>G0S297_CHATD</name>
<dbReference type="RefSeq" id="XP_006692149.1">
    <property type="nucleotide sequence ID" value="XM_006692086.1"/>
</dbReference>
<sequence>MSVAATTATPQIEDDLPPVVSDLDITLTKPLYPQVVVTRPHAREHHRPLAPSGARSPSVASIDDEPSTDVMSHLQFIWFVHPATTGRDQDAVSAQLKAAAAAECEGLEQQDGEGAGGVRSTATPPSTEEAEALAAVVEKDVKKRSLE</sequence>
<organism evidence="3">
    <name type="scientific">Chaetomium thermophilum (strain DSM 1495 / CBS 144.50 / IMI 039719)</name>
    <name type="common">Thermochaetoides thermophila</name>
    <dbReference type="NCBI Taxonomy" id="759272"/>
    <lineage>
        <taxon>Eukaryota</taxon>
        <taxon>Fungi</taxon>
        <taxon>Dikarya</taxon>
        <taxon>Ascomycota</taxon>
        <taxon>Pezizomycotina</taxon>
        <taxon>Sordariomycetes</taxon>
        <taxon>Sordariomycetidae</taxon>
        <taxon>Sordariales</taxon>
        <taxon>Chaetomiaceae</taxon>
        <taxon>Thermochaetoides</taxon>
    </lineage>
</organism>
<feature type="compositionally biased region" description="Basic and acidic residues" evidence="1">
    <location>
        <begin position="137"/>
        <end position="147"/>
    </location>
</feature>
<dbReference type="KEGG" id="cthr:CTHT_0016460"/>
<feature type="region of interest" description="Disordered" evidence="1">
    <location>
        <begin position="40"/>
        <end position="66"/>
    </location>
</feature>
<dbReference type="EMBL" id="GL988040">
    <property type="protein sequence ID" value="EGS22130.1"/>
    <property type="molecule type" value="Genomic_DNA"/>
</dbReference>
<evidence type="ECO:0000313" key="3">
    <source>
        <dbReference type="Proteomes" id="UP000008066"/>
    </source>
</evidence>
<keyword evidence="3" id="KW-1185">Reference proteome</keyword>
<dbReference type="GeneID" id="18255684"/>
<accession>G0S297</accession>
<proteinExistence type="predicted"/>
<evidence type="ECO:0000256" key="1">
    <source>
        <dbReference type="SAM" id="MobiDB-lite"/>
    </source>
</evidence>